<name>A0A2M7JCN3_9BACT</name>
<gene>
    <name evidence="1" type="ORF">COZ71_04630</name>
</gene>
<dbReference type="AlphaFoldDB" id="A0A2M7JCN3"/>
<dbReference type="EMBL" id="PFIC01000123">
    <property type="protein sequence ID" value="PIX17180.1"/>
    <property type="molecule type" value="Genomic_DNA"/>
</dbReference>
<organism evidence="1 2">
    <name type="scientific">Candidatus Desantisbacteria bacterium CG_4_8_14_3_um_filter_40_12</name>
    <dbReference type="NCBI Taxonomy" id="1974545"/>
    <lineage>
        <taxon>Bacteria</taxon>
        <taxon>Candidatus Desantisiibacteriota</taxon>
    </lineage>
</organism>
<protein>
    <submittedName>
        <fullName evidence="1">Uncharacterized protein</fullName>
    </submittedName>
</protein>
<proteinExistence type="predicted"/>
<comment type="caution">
    <text evidence="1">The sequence shown here is derived from an EMBL/GenBank/DDBJ whole genome shotgun (WGS) entry which is preliminary data.</text>
</comment>
<dbReference type="Proteomes" id="UP000229297">
    <property type="component" value="Unassembled WGS sequence"/>
</dbReference>
<evidence type="ECO:0000313" key="1">
    <source>
        <dbReference type="EMBL" id="PIX17180.1"/>
    </source>
</evidence>
<accession>A0A2M7JCN3</accession>
<reference evidence="2" key="1">
    <citation type="submission" date="2017-09" db="EMBL/GenBank/DDBJ databases">
        <title>Depth-based differentiation of microbial function through sediment-hosted aquifers and enrichment of novel symbionts in the deep terrestrial subsurface.</title>
        <authorList>
            <person name="Probst A.J."/>
            <person name="Ladd B."/>
            <person name="Jarett J.K."/>
            <person name="Geller-Mcgrath D.E."/>
            <person name="Sieber C.M.K."/>
            <person name="Emerson J.B."/>
            <person name="Anantharaman K."/>
            <person name="Thomas B.C."/>
            <person name="Malmstrom R."/>
            <person name="Stieglmeier M."/>
            <person name="Klingl A."/>
            <person name="Woyke T."/>
            <person name="Ryan C.M."/>
            <person name="Banfield J.F."/>
        </authorList>
    </citation>
    <scope>NUCLEOTIDE SEQUENCE [LARGE SCALE GENOMIC DNA]</scope>
</reference>
<feature type="non-terminal residue" evidence="1">
    <location>
        <position position="61"/>
    </location>
</feature>
<sequence>MGIAKDTYRWTYCIASISHKKRLISEKTGRIFQLKQTEENIEAKINEGKADNGYLSGKNLA</sequence>
<evidence type="ECO:0000313" key="2">
    <source>
        <dbReference type="Proteomes" id="UP000229297"/>
    </source>
</evidence>